<feature type="compositionally biased region" description="Basic residues" evidence="1">
    <location>
        <begin position="24"/>
        <end position="33"/>
    </location>
</feature>
<evidence type="ECO:0000313" key="3">
    <source>
        <dbReference type="Proteomes" id="UP000027586"/>
    </source>
</evidence>
<accession>A0A068SDW2</accession>
<feature type="compositionally biased region" description="Low complexity" evidence="1">
    <location>
        <begin position="194"/>
        <end position="206"/>
    </location>
</feature>
<feature type="compositionally biased region" description="Low complexity" evidence="1">
    <location>
        <begin position="220"/>
        <end position="229"/>
    </location>
</feature>
<comment type="caution">
    <text evidence="2">The sequence shown here is derived from an EMBL/GenBank/DDBJ whole genome shotgun (WGS) entry which is preliminary data.</text>
</comment>
<feature type="compositionally biased region" description="Polar residues" evidence="1">
    <location>
        <begin position="268"/>
        <end position="279"/>
    </location>
</feature>
<proteinExistence type="predicted"/>
<feature type="region of interest" description="Disordered" evidence="1">
    <location>
        <begin position="268"/>
        <end position="328"/>
    </location>
</feature>
<reference evidence="2" key="1">
    <citation type="submission" date="2013-08" db="EMBL/GenBank/DDBJ databases">
        <title>Gene expansion shapes genome architecture in the human pathogen Lichtheimia corymbifera: an evolutionary genomics analysis in the ancient terrestrial Mucorales (Mucoromycotina).</title>
        <authorList>
            <person name="Schwartze V.U."/>
            <person name="Winter S."/>
            <person name="Shelest E."/>
            <person name="Marcet-Houben M."/>
            <person name="Horn F."/>
            <person name="Wehner S."/>
            <person name="Hoffmann K."/>
            <person name="Riege K."/>
            <person name="Sammeth M."/>
            <person name="Nowrousian M."/>
            <person name="Valiante V."/>
            <person name="Linde J."/>
            <person name="Jacobsen I.D."/>
            <person name="Marz M."/>
            <person name="Brakhage A.A."/>
            <person name="Gabaldon T."/>
            <person name="Bocker S."/>
            <person name="Voigt K."/>
        </authorList>
    </citation>
    <scope>NUCLEOTIDE SEQUENCE [LARGE SCALE GENOMIC DNA]</scope>
    <source>
        <strain evidence="2">FSU 9682</strain>
    </source>
</reference>
<feature type="region of interest" description="Disordered" evidence="1">
    <location>
        <begin position="49"/>
        <end position="144"/>
    </location>
</feature>
<feature type="compositionally biased region" description="Polar residues" evidence="1">
    <location>
        <begin position="55"/>
        <end position="68"/>
    </location>
</feature>
<sequence>MPAGGTTLRSTADYHETARSSSSGRHHHQHHRLSGPSSYVFAPSWMLRNGKKPPNNDQLAFTSFSGGNNAPHMSFSSRKSDYARPTVSPLRSSNSSPYPSSWDEEEEQQQNNDKPDASEFPTLTSDDTINKRNEGRSAWSNPHLIKEKVLSPTRIDQVSQLDTGPSLEDIEFERLKALVPKQRTATRKIGNRLSSASPSPSSSSSSSHHHHHRSSHPHPHQQQQQQHSQPHPHHRTSKSSSTHIRATTTNTHRAPFVKKDHPAIVKISTSTHATTSTKRVSSDSGTSTSTSTSSSSSSSGGMQHDTAQQTLSDPPPPTPPTTSTTPPGHLWVDEREKQHFLSWLYTWTCQPGIEWRKDAHALHHHGEYSYFGPLGTKSDASLFYQGNILVHSPWYNYS</sequence>
<evidence type="ECO:0000256" key="1">
    <source>
        <dbReference type="SAM" id="MobiDB-lite"/>
    </source>
</evidence>
<dbReference type="AlphaFoldDB" id="A0A068SDW2"/>
<feature type="compositionally biased region" description="Low complexity" evidence="1">
    <location>
        <begin position="85"/>
        <end position="101"/>
    </location>
</feature>
<dbReference type="VEuPathDB" id="FungiDB:LCOR_10988.1"/>
<protein>
    <submittedName>
        <fullName evidence="2">Uncharacterized protein</fullName>
    </submittedName>
</protein>
<feature type="compositionally biased region" description="Low complexity" evidence="1">
    <location>
        <begin position="282"/>
        <end position="301"/>
    </location>
</feature>
<feature type="region of interest" description="Disordered" evidence="1">
    <location>
        <begin position="183"/>
        <end position="244"/>
    </location>
</feature>
<feature type="compositionally biased region" description="Basic residues" evidence="1">
    <location>
        <begin position="207"/>
        <end position="219"/>
    </location>
</feature>
<name>A0A068SDW2_9FUNG</name>
<feature type="region of interest" description="Disordered" evidence="1">
    <location>
        <begin position="1"/>
        <end position="36"/>
    </location>
</feature>
<organism evidence="2 3">
    <name type="scientific">Lichtheimia corymbifera JMRC:FSU:9682</name>
    <dbReference type="NCBI Taxonomy" id="1263082"/>
    <lineage>
        <taxon>Eukaryota</taxon>
        <taxon>Fungi</taxon>
        <taxon>Fungi incertae sedis</taxon>
        <taxon>Mucoromycota</taxon>
        <taxon>Mucoromycotina</taxon>
        <taxon>Mucoromycetes</taxon>
        <taxon>Mucorales</taxon>
        <taxon>Lichtheimiaceae</taxon>
        <taxon>Lichtheimia</taxon>
    </lineage>
</organism>
<dbReference type="OrthoDB" id="2281608at2759"/>
<gene>
    <name evidence="2" type="ORF">LCOR_10988.1</name>
</gene>
<evidence type="ECO:0000313" key="2">
    <source>
        <dbReference type="EMBL" id="CDH60200.1"/>
    </source>
</evidence>
<dbReference type="Proteomes" id="UP000027586">
    <property type="component" value="Unassembled WGS sequence"/>
</dbReference>
<keyword evidence="3" id="KW-1185">Reference proteome</keyword>
<dbReference type="EMBL" id="CBTN010000085">
    <property type="protein sequence ID" value="CDH60200.1"/>
    <property type="molecule type" value="Genomic_DNA"/>
</dbReference>